<dbReference type="RefSeq" id="WP_164003317.1">
    <property type="nucleotide sequence ID" value="NZ_JAAIKD010000001.1"/>
</dbReference>
<evidence type="ECO:0000259" key="2">
    <source>
        <dbReference type="Pfam" id="PF13439"/>
    </source>
</evidence>
<feature type="domain" description="Glycosyltransferase subfamily 4-like N-terminal" evidence="2">
    <location>
        <begin position="13"/>
        <end position="167"/>
    </location>
</feature>
<organism evidence="3 4">
    <name type="scientific">Psychroflexus aurantiacus</name>
    <dbReference type="NCBI Taxonomy" id="2709310"/>
    <lineage>
        <taxon>Bacteria</taxon>
        <taxon>Pseudomonadati</taxon>
        <taxon>Bacteroidota</taxon>
        <taxon>Flavobacteriia</taxon>
        <taxon>Flavobacteriales</taxon>
        <taxon>Flavobacteriaceae</taxon>
        <taxon>Psychroflexus</taxon>
    </lineage>
</organism>
<comment type="caution">
    <text evidence="3">The sequence shown here is derived from an EMBL/GenBank/DDBJ whole genome shotgun (WGS) entry which is preliminary data.</text>
</comment>
<dbReference type="PANTHER" id="PTHR12526">
    <property type="entry name" value="GLYCOSYLTRANSFERASE"/>
    <property type="match status" value="1"/>
</dbReference>
<dbReference type="PANTHER" id="PTHR12526:SF630">
    <property type="entry name" value="GLYCOSYLTRANSFERASE"/>
    <property type="match status" value="1"/>
</dbReference>
<evidence type="ECO:0000259" key="1">
    <source>
        <dbReference type="Pfam" id="PF00534"/>
    </source>
</evidence>
<reference evidence="3 4" key="1">
    <citation type="submission" date="2020-02" db="EMBL/GenBank/DDBJ databases">
        <title>Flavobacteriaceae Psychroflexus bacterium YR1-1, complete genome.</title>
        <authorList>
            <person name="Li Y."/>
            <person name="Wu S."/>
        </authorList>
    </citation>
    <scope>NUCLEOTIDE SEQUENCE [LARGE SCALE GENOMIC DNA]</scope>
    <source>
        <strain evidence="3 4">YR1-1</strain>
    </source>
</reference>
<evidence type="ECO:0000313" key="3">
    <source>
        <dbReference type="EMBL" id="NEV92729.1"/>
    </source>
</evidence>
<protein>
    <submittedName>
        <fullName evidence="3">Glycosyltransferase family 4 protein</fullName>
    </submittedName>
</protein>
<dbReference type="GO" id="GO:0016757">
    <property type="term" value="F:glycosyltransferase activity"/>
    <property type="evidence" value="ECO:0007669"/>
    <property type="project" value="InterPro"/>
</dbReference>
<evidence type="ECO:0000313" key="4">
    <source>
        <dbReference type="Proteomes" id="UP000478505"/>
    </source>
</evidence>
<dbReference type="InterPro" id="IPR001296">
    <property type="entry name" value="Glyco_trans_1"/>
</dbReference>
<dbReference type="Proteomes" id="UP000478505">
    <property type="component" value="Unassembled WGS sequence"/>
</dbReference>
<dbReference type="EMBL" id="JAAIKD010000001">
    <property type="protein sequence ID" value="NEV92729.1"/>
    <property type="molecule type" value="Genomic_DNA"/>
</dbReference>
<gene>
    <name evidence="3" type="ORF">G3567_01040</name>
</gene>
<keyword evidence="4" id="KW-1185">Reference proteome</keyword>
<accession>A0A6B3QXH3</accession>
<name>A0A6B3QXH3_9FLAO</name>
<dbReference type="CDD" id="cd03801">
    <property type="entry name" value="GT4_PimA-like"/>
    <property type="match status" value="1"/>
</dbReference>
<dbReference type="AlphaFoldDB" id="A0A6B3QXH3"/>
<sequence length="357" mass="41234">MKILCVIDSLGSGGAQRQLVELAKGFKEKGHKVSFLTYHNINFFRPELEKYNITIHTILEPNYIKRFFKVRSAIRNHKADVVLSFLEAANFITTVSGFPYRKWKLIVGERSANPAILKSFKLRFYRFFHLFADYVVANSHNNLELVKKVNPLIKHNKAKVIYNIVDNQKWCGEKKKERINSSKLKITVAASHHIYKNAIGLIESVNLLSNEEKEKISICWYGAKRDVTYLKAIELTEKYNLKNIIEFLPETNKIKEFMLKSDIIGLFSFHEGFPNVICEAMTLGKPVISSAVSDLPLFIDKEYLFNPYDPKDISETISKIIKTDKKILIETGERNKIKALKLFNKELVTSSYLNLFE</sequence>
<dbReference type="SUPFAM" id="SSF53756">
    <property type="entry name" value="UDP-Glycosyltransferase/glycogen phosphorylase"/>
    <property type="match status" value="1"/>
</dbReference>
<dbReference type="InterPro" id="IPR028098">
    <property type="entry name" value="Glyco_trans_4-like_N"/>
</dbReference>
<keyword evidence="3" id="KW-0808">Transferase</keyword>
<dbReference type="Pfam" id="PF13439">
    <property type="entry name" value="Glyco_transf_4"/>
    <property type="match status" value="1"/>
</dbReference>
<dbReference type="Gene3D" id="3.40.50.2000">
    <property type="entry name" value="Glycogen Phosphorylase B"/>
    <property type="match status" value="2"/>
</dbReference>
<proteinExistence type="predicted"/>
<feature type="domain" description="Glycosyl transferase family 1" evidence="1">
    <location>
        <begin position="174"/>
        <end position="325"/>
    </location>
</feature>
<dbReference type="Pfam" id="PF00534">
    <property type="entry name" value="Glycos_transf_1"/>
    <property type="match status" value="1"/>
</dbReference>